<dbReference type="InterPro" id="IPR003661">
    <property type="entry name" value="HisK_dim/P_dom"/>
</dbReference>
<dbReference type="InterPro" id="IPR035965">
    <property type="entry name" value="PAS-like_dom_sf"/>
</dbReference>
<dbReference type="Pfam" id="PF13426">
    <property type="entry name" value="PAS_9"/>
    <property type="match status" value="2"/>
</dbReference>
<dbReference type="SMART" id="SM00091">
    <property type="entry name" value="PAS"/>
    <property type="match status" value="2"/>
</dbReference>
<dbReference type="PROSITE" id="PS50112">
    <property type="entry name" value="PAS"/>
    <property type="match status" value="1"/>
</dbReference>
<accession>A0ABW0YNV2</accession>
<dbReference type="PROSITE" id="PS50109">
    <property type="entry name" value="HIS_KIN"/>
    <property type="match status" value="1"/>
</dbReference>
<dbReference type="InterPro" id="IPR001610">
    <property type="entry name" value="PAC"/>
</dbReference>
<dbReference type="SUPFAM" id="SSF55874">
    <property type="entry name" value="ATPase domain of HSP90 chaperone/DNA topoisomerase II/histidine kinase"/>
    <property type="match status" value="1"/>
</dbReference>
<dbReference type="CDD" id="cd00075">
    <property type="entry name" value="HATPase"/>
    <property type="match status" value="1"/>
</dbReference>
<dbReference type="SUPFAM" id="SSF47384">
    <property type="entry name" value="Homodimeric domain of signal transducing histidine kinase"/>
    <property type="match status" value="1"/>
</dbReference>
<sequence length="581" mass="66636">MLKPQEIDSHSILNGVGESIFITDRKFIIKWANRYTNTVLQDIPFTIKRKEDLYGLNVLELFEEGTERWNEMNSDVYPKEIKVSLSLFKTVHLYIEKWQKDEFIITFKLMDHNIPTAWQRVIDNYVGMLSIDRTGRVLFGNNKSCKLLLYSSEEQLNQVFTELYFDPYLQNTYSEFFQAFTQGNQWDGALQAKRKDGSYIWIDAILIPIKENGSNTQYVLLFKEASSDKLKDAKLKKALKELSAIKYALDQSSMIAIYDENQVITYVNEAFSNLVKYSKEELLGKHYSYMMSKEDYNKVFHNELMEPLDKGKVWKGEVRKIAKDGRELWFDTTVVPFLNKQNKPYQYVSIQMDITYKKKTEELLQRAEKLSVIGELAAGVAHEIRNPLTSIKGFAQLLEGNDFYKQIILDEIDRISSIVSEFMVLAKPHAVNYSSKDIGALLRQVITFLESEANLNNVSIHYHQEVEGQLKMQCEENQLKQVFLNLIKNSIEAMPNGGPIHIILSGDGNKAKISISDYGVGMTGDKLEKLGEPFFSTKEEGNGLGLMVSYKIIHNHGGDISVRSKINQGTTFTITLPLLKG</sequence>
<keyword evidence="5" id="KW-0547">Nucleotide-binding</keyword>
<dbReference type="SUPFAM" id="SSF55785">
    <property type="entry name" value="PYP-like sensor domain (PAS domain)"/>
    <property type="match status" value="2"/>
</dbReference>
<dbReference type="PANTHER" id="PTHR43065">
    <property type="entry name" value="SENSOR HISTIDINE KINASE"/>
    <property type="match status" value="1"/>
</dbReference>
<evidence type="ECO:0000256" key="6">
    <source>
        <dbReference type="ARBA" id="ARBA00022777"/>
    </source>
</evidence>
<dbReference type="PRINTS" id="PR00344">
    <property type="entry name" value="BCTRLSENSOR"/>
</dbReference>
<feature type="domain" description="Histidine kinase" evidence="9">
    <location>
        <begin position="379"/>
        <end position="580"/>
    </location>
</feature>
<dbReference type="Pfam" id="PF02518">
    <property type="entry name" value="HATPase_c"/>
    <property type="match status" value="1"/>
</dbReference>
<evidence type="ECO:0000256" key="3">
    <source>
        <dbReference type="ARBA" id="ARBA00022553"/>
    </source>
</evidence>
<dbReference type="EC" id="2.7.13.3" evidence="2"/>
<dbReference type="InterPro" id="IPR003594">
    <property type="entry name" value="HATPase_dom"/>
</dbReference>
<comment type="catalytic activity">
    <reaction evidence="1">
        <text>ATP + protein L-histidine = ADP + protein N-phospho-L-histidine.</text>
        <dbReference type="EC" id="2.7.13.3"/>
    </reaction>
</comment>
<dbReference type="RefSeq" id="WP_385939025.1">
    <property type="nucleotide sequence ID" value="NZ_JBHSOZ010000003.1"/>
</dbReference>
<dbReference type="CDD" id="cd00130">
    <property type="entry name" value="PAS"/>
    <property type="match status" value="2"/>
</dbReference>
<comment type="caution">
    <text evidence="12">The sequence shown here is derived from an EMBL/GenBank/DDBJ whole genome shotgun (WGS) entry which is preliminary data.</text>
</comment>
<keyword evidence="8" id="KW-0902">Two-component regulatory system</keyword>
<evidence type="ECO:0000259" key="9">
    <source>
        <dbReference type="PROSITE" id="PS50109"/>
    </source>
</evidence>
<organism evidence="12 13">
    <name type="scientific">Thalassorhabdus alkalitolerans</name>
    <dbReference type="NCBI Taxonomy" id="2282697"/>
    <lineage>
        <taxon>Bacteria</taxon>
        <taxon>Bacillati</taxon>
        <taxon>Bacillota</taxon>
        <taxon>Bacilli</taxon>
        <taxon>Bacillales</taxon>
        <taxon>Bacillaceae</taxon>
        <taxon>Thalassorhabdus</taxon>
    </lineage>
</organism>
<proteinExistence type="predicted"/>
<dbReference type="NCBIfam" id="TIGR00229">
    <property type="entry name" value="sensory_box"/>
    <property type="match status" value="2"/>
</dbReference>
<evidence type="ECO:0000256" key="1">
    <source>
        <dbReference type="ARBA" id="ARBA00000085"/>
    </source>
</evidence>
<evidence type="ECO:0000256" key="5">
    <source>
        <dbReference type="ARBA" id="ARBA00022741"/>
    </source>
</evidence>
<evidence type="ECO:0000256" key="8">
    <source>
        <dbReference type="ARBA" id="ARBA00023012"/>
    </source>
</evidence>
<keyword evidence="6" id="KW-0418">Kinase</keyword>
<dbReference type="InterPro" id="IPR000014">
    <property type="entry name" value="PAS"/>
</dbReference>
<dbReference type="InterPro" id="IPR000700">
    <property type="entry name" value="PAS-assoc_C"/>
</dbReference>
<evidence type="ECO:0000313" key="13">
    <source>
        <dbReference type="Proteomes" id="UP001596142"/>
    </source>
</evidence>
<dbReference type="InterPro" id="IPR004358">
    <property type="entry name" value="Sig_transdc_His_kin-like_C"/>
</dbReference>
<dbReference type="Gene3D" id="1.10.287.130">
    <property type="match status" value="1"/>
</dbReference>
<dbReference type="InterPro" id="IPR036097">
    <property type="entry name" value="HisK_dim/P_sf"/>
</dbReference>
<evidence type="ECO:0000256" key="2">
    <source>
        <dbReference type="ARBA" id="ARBA00012438"/>
    </source>
</evidence>
<evidence type="ECO:0000313" key="12">
    <source>
        <dbReference type="EMBL" id="MFC5712019.1"/>
    </source>
</evidence>
<evidence type="ECO:0000256" key="7">
    <source>
        <dbReference type="ARBA" id="ARBA00022840"/>
    </source>
</evidence>
<evidence type="ECO:0000256" key="4">
    <source>
        <dbReference type="ARBA" id="ARBA00022679"/>
    </source>
</evidence>
<reference evidence="13" key="1">
    <citation type="journal article" date="2019" name="Int. J. Syst. Evol. Microbiol.">
        <title>The Global Catalogue of Microorganisms (GCM) 10K type strain sequencing project: providing services to taxonomists for standard genome sequencing and annotation.</title>
        <authorList>
            <consortium name="The Broad Institute Genomics Platform"/>
            <consortium name="The Broad Institute Genome Sequencing Center for Infectious Disease"/>
            <person name="Wu L."/>
            <person name="Ma J."/>
        </authorList>
    </citation>
    <scope>NUCLEOTIDE SEQUENCE [LARGE SCALE GENOMIC DNA]</scope>
    <source>
        <strain evidence="13">CECT 7184</strain>
    </source>
</reference>
<evidence type="ECO:0000259" key="10">
    <source>
        <dbReference type="PROSITE" id="PS50112"/>
    </source>
</evidence>
<dbReference type="CDD" id="cd00082">
    <property type="entry name" value="HisKA"/>
    <property type="match status" value="1"/>
</dbReference>
<dbReference type="Pfam" id="PF00512">
    <property type="entry name" value="HisKA"/>
    <property type="match status" value="1"/>
</dbReference>
<dbReference type="PANTHER" id="PTHR43065:SF34">
    <property type="entry name" value="SPORULATION KINASE A"/>
    <property type="match status" value="1"/>
</dbReference>
<keyword evidence="13" id="KW-1185">Reference proteome</keyword>
<keyword evidence="3" id="KW-0597">Phosphoprotein</keyword>
<dbReference type="SMART" id="SM00086">
    <property type="entry name" value="PAC"/>
    <property type="match status" value="2"/>
</dbReference>
<dbReference type="PROSITE" id="PS50113">
    <property type="entry name" value="PAC"/>
    <property type="match status" value="1"/>
</dbReference>
<dbReference type="SMART" id="SM00387">
    <property type="entry name" value="HATPase_c"/>
    <property type="match status" value="1"/>
</dbReference>
<feature type="domain" description="PAC" evidence="11">
    <location>
        <begin position="314"/>
        <end position="366"/>
    </location>
</feature>
<dbReference type="InterPro" id="IPR036890">
    <property type="entry name" value="HATPase_C_sf"/>
</dbReference>
<feature type="domain" description="PAS" evidence="10">
    <location>
        <begin position="241"/>
        <end position="311"/>
    </location>
</feature>
<keyword evidence="7" id="KW-0067">ATP-binding</keyword>
<dbReference type="EMBL" id="JBHSOZ010000003">
    <property type="protein sequence ID" value="MFC5712019.1"/>
    <property type="molecule type" value="Genomic_DNA"/>
</dbReference>
<keyword evidence="4" id="KW-0808">Transferase</keyword>
<dbReference type="Gene3D" id="3.30.450.20">
    <property type="entry name" value="PAS domain"/>
    <property type="match status" value="2"/>
</dbReference>
<name>A0ABW0YNV2_9BACI</name>
<dbReference type="Proteomes" id="UP001596142">
    <property type="component" value="Unassembled WGS sequence"/>
</dbReference>
<dbReference type="SMART" id="SM00388">
    <property type="entry name" value="HisKA"/>
    <property type="match status" value="1"/>
</dbReference>
<evidence type="ECO:0000259" key="11">
    <source>
        <dbReference type="PROSITE" id="PS50113"/>
    </source>
</evidence>
<dbReference type="Gene3D" id="3.30.565.10">
    <property type="entry name" value="Histidine kinase-like ATPase, C-terminal domain"/>
    <property type="match status" value="1"/>
</dbReference>
<protein>
    <recommendedName>
        <fullName evidence="2">histidine kinase</fullName>
        <ecNumber evidence="2">2.7.13.3</ecNumber>
    </recommendedName>
</protein>
<dbReference type="InterPro" id="IPR005467">
    <property type="entry name" value="His_kinase_dom"/>
</dbReference>
<gene>
    <name evidence="12" type="ORF">ACFPU1_04450</name>
</gene>